<sequence>MAEDGSFEAESSLAASASTGVEVNPNQRLSSVLLNEFNYLPWTRAVSLALGGRSKLGYVNGAIAAPATSSPTYASWLCKDQLVMSWLLNSMERRTAKIFNYSESSMHLWKQVEEMYRNQNNAARVFQLKKDISSVQQREKNLCATLWQSYKQVE</sequence>
<evidence type="ECO:0000313" key="2">
    <source>
        <dbReference type="EMBL" id="KAB2600410.1"/>
    </source>
</evidence>
<organism evidence="2 3">
    <name type="scientific">Pyrus ussuriensis x Pyrus communis</name>
    <dbReference type="NCBI Taxonomy" id="2448454"/>
    <lineage>
        <taxon>Eukaryota</taxon>
        <taxon>Viridiplantae</taxon>
        <taxon>Streptophyta</taxon>
        <taxon>Embryophyta</taxon>
        <taxon>Tracheophyta</taxon>
        <taxon>Spermatophyta</taxon>
        <taxon>Magnoliopsida</taxon>
        <taxon>eudicotyledons</taxon>
        <taxon>Gunneridae</taxon>
        <taxon>Pentapetalae</taxon>
        <taxon>rosids</taxon>
        <taxon>fabids</taxon>
        <taxon>Rosales</taxon>
        <taxon>Rosaceae</taxon>
        <taxon>Amygdaloideae</taxon>
        <taxon>Maleae</taxon>
        <taxon>Pyrus</taxon>
    </lineage>
</organism>
<proteinExistence type="predicted"/>
<dbReference type="Pfam" id="PF14244">
    <property type="entry name" value="Retrotran_gag_3"/>
    <property type="match status" value="1"/>
</dbReference>
<protein>
    <recommendedName>
        <fullName evidence="1">Retrotransposon Copia-like N-terminal domain-containing protein</fullName>
    </recommendedName>
</protein>
<gene>
    <name evidence="2" type="ORF">D8674_010681</name>
</gene>
<evidence type="ECO:0000313" key="3">
    <source>
        <dbReference type="Proteomes" id="UP000327157"/>
    </source>
</evidence>
<name>A0A5N5FGR2_9ROSA</name>
<dbReference type="InterPro" id="IPR029472">
    <property type="entry name" value="Copia-like_N"/>
</dbReference>
<evidence type="ECO:0000259" key="1">
    <source>
        <dbReference type="Pfam" id="PF14244"/>
    </source>
</evidence>
<reference evidence="2 3" key="3">
    <citation type="submission" date="2019-11" db="EMBL/GenBank/DDBJ databases">
        <title>A de novo genome assembly of a pear dwarfing rootstock.</title>
        <authorList>
            <person name="Wang F."/>
            <person name="Wang J."/>
            <person name="Li S."/>
            <person name="Zhang Y."/>
            <person name="Fang M."/>
            <person name="Ma L."/>
            <person name="Zhao Y."/>
            <person name="Jiang S."/>
        </authorList>
    </citation>
    <scope>NUCLEOTIDE SEQUENCE [LARGE SCALE GENOMIC DNA]</scope>
    <source>
        <strain evidence="2">S2</strain>
        <tissue evidence="2">Leaf</tissue>
    </source>
</reference>
<dbReference type="Proteomes" id="UP000327157">
    <property type="component" value="Chromosome 13"/>
</dbReference>
<accession>A0A5N5FGR2</accession>
<dbReference type="PANTHER" id="PTHR37610">
    <property type="entry name" value="CCHC-TYPE DOMAIN-CONTAINING PROTEIN"/>
    <property type="match status" value="1"/>
</dbReference>
<feature type="domain" description="Retrotransposon Copia-like N-terminal" evidence="1">
    <location>
        <begin position="27"/>
        <end position="67"/>
    </location>
</feature>
<dbReference type="OrthoDB" id="5544992at2759"/>
<keyword evidence="3" id="KW-1185">Reference proteome</keyword>
<dbReference type="AlphaFoldDB" id="A0A5N5FGR2"/>
<dbReference type="EMBL" id="SMOL01000753">
    <property type="protein sequence ID" value="KAB2600410.1"/>
    <property type="molecule type" value="Genomic_DNA"/>
</dbReference>
<comment type="caution">
    <text evidence="2">The sequence shown here is derived from an EMBL/GenBank/DDBJ whole genome shotgun (WGS) entry which is preliminary data.</text>
</comment>
<reference evidence="3" key="2">
    <citation type="submission" date="2019-10" db="EMBL/GenBank/DDBJ databases">
        <title>A de novo genome assembly of a pear dwarfing rootstock.</title>
        <authorList>
            <person name="Wang F."/>
            <person name="Wang J."/>
            <person name="Li S."/>
            <person name="Zhang Y."/>
            <person name="Fang M."/>
            <person name="Ma L."/>
            <person name="Zhao Y."/>
            <person name="Jiang S."/>
        </authorList>
    </citation>
    <scope>NUCLEOTIDE SEQUENCE [LARGE SCALE GENOMIC DNA]</scope>
</reference>
<dbReference type="PANTHER" id="PTHR37610:SF40">
    <property type="entry name" value="OS01G0909600 PROTEIN"/>
    <property type="match status" value="1"/>
</dbReference>
<reference evidence="2 3" key="1">
    <citation type="submission" date="2019-09" db="EMBL/GenBank/DDBJ databases">
        <authorList>
            <person name="Ou C."/>
        </authorList>
    </citation>
    <scope>NUCLEOTIDE SEQUENCE [LARGE SCALE GENOMIC DNA]</scope>
    <source>
        <strain evidence="2">S2</strain>
        <tissue evidence="2">Leaf</tissue>
    </source>
</reference>